<keyword evidence="2" id="KW-0472">Membrane</keyword>
<dbReference type="GeneID" id="93291329"/>
<gene>
    <name evidence="3" type="ORF">NCTC11370_00425</name>
</gene>
<dbReference type="Proteomes" id="UP000254554">
    <property type="component" value="Unassembled WGS sequence"/>
</dbReference>
<evidence type="ECO:0000313" key="4">
    <source>
        <dbReference type="Proteomes" id="UP000254554"/>
    </source>
</evidence>
<protein>
    <submittedName>
        <fullName evidence="3">Uncharacterized protein</fullName>
    </submittedName>
</protein>
<dbReference type="AlphaFoldDB" id="A0A377G787"/>
<feature type="transmembrane region" description="Helical" evidence="2">
    <location>
        <begin position="122"/>
        <end position="145"/>
    </location>
</feature>
<proteinExistence type="predicted"/>
<reference evidence="3 4" key="1">
    <citation type="submission" date="2018-06" db="EMBL/GenBank/DDBJ databases">
        <authorList>
            <consortium name="Pathogen Informatics"/>
            <person name="Doyle S."/>
        </authorList>
    </citation>
    <scope>NUCLEOTIDE SEQUENCE [LARGE SCALE GENOMIC DNA]</scope>
    <source>
        <strain evidence="3 4">NCTC11370</strain>
    </source>
</reference>
<dbReference type="OrthoDB" id="5653310at2"/>
<evidence type="ECO:0000256" key="1">
    <source>
        <dbReference type="SAM" id="MobiDB-lite"/>
    </source>
</evidence>
<name>A0A377G787_9GAMM</name>
<keyword evidence="2" id="KW-1133">Transmembrane helix</keyword>
<keyword evidence="2" id="KW-0812">Transmembrane</keyword>
<feature type="region of interest" description="Disordered" evidence="1">
    <location>
        <begin position="1"/>
        <end position="26"/>
    </location>
</feature>
<dbReference type="RefSeq" id="WP_010652582.1">
    <property type="nucleotide sequence ID" value="NZ_JAPHOO010000002.1"/>
</dbReference>
<evidence type="ECO:0000313" key="3">
    <source>
        <dbReference type="EMBL" id="STO20371.1"/>
    </source>
</evidence>
<dbReference type="STRING" id="1094715.GCA_000236165_00284"/>
<sequence length="147" mass="16000">MQKKYDSNTIGTSAKPKKSVSWNDNKQEGKIDSEFLDIGEGASPTKQILEQEITDLQKMGYSEIEATSMVGKAQTPRGEVIITKPIFYDSREKIAERKFSQAQVPDAKNPDPGSTRINQFSFFSAASIGMGVALAVAATVGFAAFKN</sequence>
<accession>A0A377G787</accession>
<evidence type="ECO:0000256" key="2">
    <source>
        <dbReference type="SAM" id="Phobius"/>
    </source>
</evidence>
<keyword evidence="4" id="KW-1185">Reference proteome</keyword>
<dbReference type="EMBL" id="UGGT01000001">
    <property type="protein sequence ID" value="STO20371.1"/>
    <property type="molecule type" value="Genomic_DNA"/>
</dbReference>
<organism evidence="3 4">
    <name type="scientific">Fluoribacter dumoffii</name>
    <dbReference type="NCBI Taxonomy" id="463"/>
    <lineage>
        <taxon>Bacteria</taxon>
        <taxon>Pseudomonadati</taxon>
        <taxon>Pseudomonadota</taxon>
        <taxon>Gammaproteobacteria</taxon>
        <taxon>Legionellales</taxon>
        <taxon>Legionellaceae</taxon>
        <taxon>Fluoribacter</taxon>
    </lineage>
</organism>